<feature type="transmembrane region" description="Helical" evidence="1">
    <location>
        <begin position="174"/>
        <end position="194"/>
    </location>
</feature>
<dbReference type="Proteomes" id="UP000229401">
    <property type="component" value="Unassembled WGS sequence"/>
</dbReference>
<reference evidence="3" key="1">
    <citation type="submission" date="2017-09" db="EMBL/GenBank/DDBJ databases">
        <title>Depth-based differentiation of microbial function through sediment-hosted aquifers and enrichment of novel symbionts in the deep terrestrial subsurface.</title>
        <authorList>
            <person name="Probst A.J."/>
            <person name="Ladd B."/>
            <person name="Jarett J.K."/>
            <person name="Geller-Mcgrath D.E."/>
            <person name="Sieber C.M.K."/>
            <person name="Emerson J.B."/>
            <person name="Anantharaman K."/>
            <person name="Thomas B.C."/>
            <person name="Malmstrom R."/>
            <person name="Stieglmeier M."/>
            <person name="Klingl A."/>
            <person name="Woyke T."/>
            <person name="Ryan C.M."/>
            <person name="Banfield J.F."/>
        </authorList>
    </citation>
    <scope>NUCLEOTIDE SEQUENCE [LARGE SCALE GENOMIC DNA]</scope>
</reference>
<keyword evidence="1" id="KW-0812">Transmembrane</keyword>
<evidence type="ECO:0000313" key="2">
    <source>
        <dbReference type="EMBL" id="PIY72389.1"/>
    </source>
</evidence>
<evidence type="ECO:0008006" key="4">
    <source>
        <dbReference type="Google" id="ProtNLM"/>
    </source>
</evidence>
<dbReference type="EMBL" id="PFLI01000045">
    <property type="protein sequence ID" value="PIY72389.1"/>
    <property type="molecule type" value="Genomic_DNA"/>
</dbReference>
<comment type="caution">
    <text evidence="2">The sequence shown here is derived from an EMBL/GenBank/DDBJ whole genome shotgun (WGS) entry which is preliminary data.</text>
</comment>
<accession>A0A2M7QJA2</accession>
<evidence type="ECO:0000313" key="3">
    <source>
        <dbReference type="Proteomes" id="UP000229401"/>
    </source>
</evidence>
<feature type="transmembrane region" description="Helical" evidence="1">
    <location>
        <begin position="64"/>
        <end position="87"/>
    </location>
</feature>
<feature type="transmembrane region" description="Helical" evidence="1">
    <location>
        <begin position="40"/>
        <end position="58"/>
    </location>
</feature>
<organism evidence="2 3">
    <name type="scientific">Candidatus Roizmanbacteria bacterium CG_4_10_14_0_8_um_filter_33_9</name>
    <dbReference type="NCBI Taxonomy" id="1974826"/>
    <lineage>
        <taxon>Bacteria</taxon>
        <taxon>Candidatus Roizmaniibacteriota</taxon>
    </lineage>
</organism>
<feature type="transmembrane region" description="Helical" evidence="1">
    <location>
        <begin position="107"/>
        <end position="126"/>
    </location>
</feature>
<sequence length="202" mass="24431">MVFDQLVNLFASILIVFRRVRLLIFYPYKTMRKISLEKDMVQVGVILFISFLYFMFAYKIRNGIFFGILAFFIFIMLFLITTLFFYWSTKRFNNNLFYNRFVITYSYTLIPTFFWFFTNAIFYVILPPPRTISLLGKGFSIAYLTYSINILVWKLILVYFSLRFSSRLGLIRIIYVFILYLLLLLPLSMLLYQLHIFRIPFI</sequence>
<proteinExistence type="predicted"/>
<evidence type="ECO:0000256" key="1">
    <source>
        <dbReference type="SAM" id="Phobius"/>
    </source>
</evidence>
<keyword evidence="1" id="KW-1133">Transmembrane helix</keyword>
<protein>
    <recommendedName>
        <fullName evidence="4">Yip1 domain-containing protein</fullName>
    </recommendedName>
</protein>
<feature type="transmembrane region" description="Helical" evidence="1">
    <location>
        <begin position="138"/>
        <end position="162"/>
    </location>
</feature>
<name>A0A2M7QJA2_9BACT</name>
<keyword evidence="1" id="KW-0472">Membrane</keyword>
<gene>
    <name evidence="2" type="ORF">COY87_01145</name>
</gene>
<feature type="transmembrane region" description="Helical" evidence="1">
    <location>
        <begin position="6"/>
        <end position="28"/>
    </location>
</feature>
<dbReference type="AlphaFoldDB" id="A0A2M7QJA2"/>